<dbReference type="PROSITE" id="PS51257">
    <property type="entry name" value="PROKAR_LIPOPROTEIN"/>
    <property type="match status" value="1"/>
</dbReference>
<gene>
    <name evidence="2" type="ORF">ADK41_24825</name>
</gene>
<sequence length="407" mass="43403">MIRRLTRTGAVLTLASLLLTACSGDRDTPAERPVTKHPVFDQKIGLQVFHALRQTQKAGGADFVQTMTFASKKGRAVQTVSGRMDFAKGTGEATTEWRLSKKLPRETKETLLGATPGTGNATPSARVLVDFQHIHYRAGSAAYWLQYTMGDTGPDLGTDNVDHLRGTEGPVGGTLLEGLGAMEATSRRTDGSRRTYQADMPTSAAEQLFPEDLARELSLPFIGLSGKSAPLPTTVTVDSRGRVTHVRADLSTSLGKKDSAFKDMTSLTIDLRLSGHGVPKPAAKPDGPVRPAHEAVRSVDSVKPGGCVDFSTGQRMVDTVVDVPCSGAHDGRIFAQRKLGTGPYPGGAAAREKAAAACSAAYGTAPGRWVSEADRAGDYWYMWPQQEKWEQSGGHASCYVVTTRGTA</sequence>
<feature type="signal peptide" evidence="1">
    <location>
        <begin position="1"/>
        <end position="23"/>
    </location>
</feature>
<dbReference type="AlphaFoldDB" id="A0A0M9X7B6"/>
<feature type="chain" id="PRO_5039031638" description="Septum formation-related domain-containing protein" evidence="1">
    <location>
        <begin position="24"/>
        <end position="407"/>
    </location>
</feature>
<evidence type="ECO:0000313" key="2">
    <source>
        <dbReference type="EMBL" id="KOT35898.1"/>
    </source>
</evidence>
<evidence type="ECO:0008006" key="4">
    <source>
        <dbReference type="Google" id="ProtNLM"/>
    </source>
</evidence>
<proteinExistence type="predicted"/>
<comment type="caution">
    <text evidence="2">The sequence shown here is derived from an EMBL/GenBank/DDBJ whole genome shotgun (WGS) entry which is preliminary data.</text>
</comment>
<keyword evidence="3" id="KW-1185">Reference proteome</keyword>
<organism evidence="2 3">
    <name type="scientific">Streptomyces caelestis</name>
    <dbReference type="NCBI Taxonomy" id="36816"/>
    <lineage>
        <taxon>Bacteria</taxon>
        <taxon>Bacillati</taxon>
        <taxon>Actinomycetota</taxon>
        <taxon>Actinomycetes</taxon>
        <taxon>Kitasatosporales</taxon>
        <taxon>Streptomycetaceae</taxon>
        <taxon>Streptomyces</taxon>
    </lineage>
</organism>
<dbReference type="EMBL" id="LGCN01000210">
    <property type="protein sequence ID" value="KOT35898.1"/>
    <property type="molecule type" value="Genomic_DNA"/>
</dbReference>
<reference evidence="2 3" key="1">
    <citation type="submission" date="2015-07" db="EMBL/GenBank/DDBJ databases">
        <authorList>
            <person name="Noorani M."/>
        </authorList>
    </citation>
    <scope>NUCLEOTIDE SEQUENCE [LARGE SCALE GENOMIC DNA]</scope>
    <source>
        <strain evidence="2 3">NRRL B-24567</strain>
    </source>
</reference>
<evidence type="ECO:0000313" key="3">
    <source>
        <dbReference type="Proteomes" id="UP000037773"/>
    </source>
</evidence>
<protein>
    <recommendedName>
        <fullName evidence="4">Septum formation-related domain-containing protein</fullName>
    </recommendedName>
</protein>
<keyword evidence="1" id="KW-0732">Signal</keyword>
<dbReference type="Proteomes" id="UP000037773">
    <property type="component" value="Unassembled WGS sequence"/>
</dbReference>
<accession>A0A0M9X7B6</accession>
<name>A0A0M9X7B6_9ACTN</name>
<dbReference type="PATRIC" id="fig|36816.3.peg.5357"/>
<evidence type="ECO:0000256" key="1">
    <source>
        <dbReference type="SAM" id="SignalP"/>
    </source>
</evidence>